<dbReference type="AlphaFoldDB" id="A0AAV7LFJ0"/>
<gene>
    <name evidence="2" type="ORF">NDU88_003508</name>
</gene>
<organism evidence="2 3">
    <name type="scientific">Pleurodeles waltl</name>
    <name type="common">Iberian ribbed newt</name>
    <dbReference type="NCBI Taxonomy" id="8319"/>
    <lineage>
        <taxon>Eukaryota</taxon>
        <taxon>Metazoa</taxon>
        <taxon>Chordata</taxon>
        <taxon>Craniata</taxon>
        <taxon>Vertebrata</taxon>
        <taxon>Euteleostomi</taxon>
        <taxon>Amphibia</taxon>
        <taxon>Batrachia</taxon>
        <taxon>Caudata</taxon>
        <taxon>Salamandroidea</taxon>
        <taxon>Salamandridae</taxon>
        <taxon>Pleurodelinae</taxon>
        <taxon>Pleurodeles</taxon>
    </lineage>
</organism>
<sequence length="115" mass="12311">MGAGPEGCCRLSCAGQRGSLRLRVTPDWWTSGWRAEEVGSHAACRAAITAYPGMGPGCTVDLRGAKRWLVGGFQESAQRTRAAPTAEQASMERERACAEVERRVGSPASSIRSEE</sequence>
<accession>A0AAV7LFJ0</accession>
<evidence type="ECO:0000256" key="1">
    <source>
        <dbReference type="SAM" id="MobiDB-lite"/>
    </source>
</evidence>
<dbReference type="EMBL" id="JANPWB010000015">
    <property type="protein sequence ID" value="KAJ1090375.1"/>
    <property type="molecule type" value="Genomic_DNA"/>
</dbReference>
<evidence type="ECO:0000313" key="3">
    <source>
        <dbReference type="Proteomes" id="UP001066276"/>
    </source>
</evidence>
<feature type="compositionally biased region" description="Basic and acidic residues" evidence="1">
    <location>
        <begin position="90"/>
        <end position="104"/>
    </location>
</feature>
<name>A0AAV7LFJ0_PLEWA</name>
<protein>
    <submittedName>
        <fullName evidence="2">Uncharacterized protein</fullName>
    </submittedName>
</protein>
<proteinExistence type="predicted"/>
<dbReference type="Proteomes" id="UP001066276">
    <property type="component" value="Chromosome 11"/>
</dbReference>
<keyword evidence="3" id="KW-1185">Reference proteome</keyword>
<reference evidence="2" key="1">
    <citation type="journal article" date="2022" name="bioRxiv">
        <title>Sequencing and chromosome-scale assembly of the giantPleurodeles waltlgenome.</title>
        <authorList>
            <person name="Brown T."/>
            <person name="Elewa A."/>
            <person name="Iarovenko S."/>
            <person name="Subramanian E."/>
            <person name="Araus A.J."/>
            <person name="Petzold A."/>
            <person name="Susuki M."/>
            <person name="Suzuki K.-i.T."/>
            <person name="Hayashi T."/>
            <person name="Toyoda A."/>
            <person name="Oliveira C."/>
            <person name="Osipova E."/>
            <person name="Leigh N.D."/>
            <person name="Simon A."/>
            <person name="Yun M.H."/>
        </authorList>
    </citation>
    <scope>NUCLEOTIDE SEQUENCE</scope>
    <source>
        <strain evidence="2">20211129_DDA</strain>
        <tissue evidence="2">Liver</tissue>
    </source>
</reference>
<comment type="caution">
    <text evidence="2">The sequence shown here is derived from an EMBL/GenBank/DDBJ whole genome shotgun (WGS) entry which is preliminary data.</text>
</comment>
<evidence type="ECO:0000313" key="2">
    <source>
        <dbReference type="EMBL" id="KAJ1090375.1"/>
    </source>
</evidence>
<feature type="region of interest" description="Disordered" evidence="1">
    <location>
        <begin position="76"/>
        <end position="115"/>
    </location>
</feature>